<dbReference type="Pfam" id="PF13499">
    <property type="entry name" value="EF-hand_7"/>
    <property type="match status" value="2"/>
</dbReference>
<feature type="compositionally biased region" description="Low complexity" evidence="3">
    <location>
        <begin position="13"/>
        <end position="42"/>
    </location>
</feature>
<dbReference type="InterPro" id="IPR002048">
    <property type="entry name" value="EF_hand_dom"/>
</dbReference>
<keyword evidence="2" id="KW-0106">Calcium</keyword>
<evidence type="ECO:0000313" key="5">
    <source>
        <dbReference type="EMBL" id="KAJ3123441.1"/>
    </source>
</evidence>
<dbReference type="PANTHER" id="PTHR23048:SF0">
    <property type="entry name" value="CALMODULIN LIKE 3"/>
    <property type="match status" value="1"/>
</dbReference>
<reference evidence="5" key="1">
    <citation type="submission" date="2020-05" db="EMBL/GenBank/DDBJ databases">
        <title>Phylogenomic resolution of chytrid fungi.</title>
        <authorList>
            <person name="Stajich J.E."/>
            <person name="Amses K."/>
            <person name="Simmons R."/>
            <person name="Seto K."/>
            <person name="Myers J."/>
            <person name="Bonds A."/>
            <person name="Quandt C.A."/>
            <person name="Barry K."/>
            <person name="Liu P."/>
            <person name="Grigoriev I."/>
            <person name="Longcore J.E."/>
            <person name="James T.Y."/>
        </authorList>
    </citation>
    <scope>NUCLEOTIDE SEQUENCE</scope>
    <source>
        <strain evidence="5">JEL0513</strain>
    </source>
</reference>
<feature type="domain" description="EF-hand" evidence="4">
    <location>
        <begin position="54"/>
        <end position="89"/>
    </location>
</feature>
<dbReference type="GO" id="GO:0016460">
    <property type="term" value="C:myosin II complex"/>
    <property type="evidence" value="ECO:0007669"/>
    <property type="project" value="TreeGrafter"/>
</dbReference>
<name>A0AAD5T1X2_9FUNG</name>
<evidence type="ECO:0000313" key="6">
    <source>
        <dbReference type="Proteomes" id="UP001211907"/>
    </source>
</evidence>
<dbReference type="GO" id="GO:0005509">
    <property type="term" value="F:calcium ion binding"/>
    <property type="evidence" value="ECO:0007669"/>
    <property type="project" value="InterPro"/>
</dbReference>
<sequence>MAATTQAKPERVSTATATTTPPITASSTAPPSPTLSPVSSTAKTFPKTHNFTDQEISDFRQAFTMFDKDGDNHITPAELALVMRQFGLDATDGEVHDLVAEIDVDGNGAIEFDEFIDLMARKMREVDSEEELRSAFKVFDEDGNGFISAQELRHVMASMGENLSDGDIAAMLNDYDVNGDGQIDYNEFLAMMAK</sequence>
<dbReference type="PANTHER" id="PTHR23048">
    <property type="entry name" value="MYOSIN LIGHT CHAIN 1, 3"/>
    <property type="match status" value="1"/>
</dbReference>
<dbReference type="FunFam" id="1.10.238.10:FF:000001">
    <property type="entry name" value="Calmodulin 1"/>
    <property type="match status" value="1"/>
</dbReference>
<dbReference type="Gene3D" id="1.10.238.10">
    <property type="entry name" value="EF-hand"/>
    <property type="match status" value="2"/>
</dbReference>
<organism evidence="5 6">
    <name type="scientific">Physocladia obscura</name>
    <dbReference type="NCBI Taxonomy" id="109957"/>
    <lineage>
        <taxon>Eukaryota</taxon>
        <taxon>Fungi</taxon>
        <taxon>Fungi incertae sedis</taxon>
        <taxon>Chytridiomycota</taxon>
        <taxon>Chytridiomycota incertae sedis</taxon>
        <taxon>Chytridiomycetes</taxon>
        <taxon>Chytridiales</taxon>
        <taxon>Chytriomycetaceae</taxon>
        <taxon>Physocladia</taxon>
    </lineage>
</organism>
<dbReference type="InterPro" id="IPR011992">
    <property type="entry name" value="EF-hand-dom_pair"/>
</dbReference>
<feature type="domain" description="EF-hand" evidence="4">
    <location>
        <begin position="127"/>
        <end position="162"/>
    </location>
</feature>
<keyword evidence="6" id="KW-1185">Reference proteome</keyword>
<dbReference type="SMART" id="SM00054">
    <property type="entry name" value="EFh"/>
    <property type="match status" value="4"/>
</dbReference>
<evidence type="ECO:0000259" key="4">
    <source>
        <dbReference type="PROSITE" id="PS50222"/>
    </source>
</evidence>
<gene>
    <name evidence="5" type="primary">CALML3_2</name>
    <name evidence="5" type="ORF">HK100_011599</name>
</gene>
<accession>A0AAD5T1X2</accession>
<evidence type="ECO:0000256" key="2">
    <source>
        <dbReference type="ARBA" id="ARBA00022837"/>
    </source>
</evidence>
<comment type="caution">
    <text evidence="5">The sequence shown here is derived from an EMBL/GenBank/DDBJ whole genome shotgun (WGS) entry which is preliminary data.</text>
</comment>
<dbReference type="AlphaFoldDB" id="A0AAD5T1X2"/>
<dbReference type="Proteomes" id="UP001211907">
    <property type="component" value="Unassembled WGS sequence"/>
</dbReference>
<dbReference type="PROSITE" id="PS00018">
    <property type="entry name" value="EF_HAND_1"/>
    <property type="match status" value="4"/>
</dbReference>
<feature type="region of interest" description="Disordered" evidence="3">
    <location>
        <begin position="1"/>
        <end position="47"/>
    </location>
</feature>
<proteinExistence type="predicted"/>
<keyword evidence="1" id="KW-0677">Repeat</keyword>
<evidence type="ECO:0000256" key="1">
    <source>
        <dbReference type="ARBA" id="ARBA00022737"/>
    </source>
</evidence>
<dbReference type="CDD" id="cd00051">
    <property type="entry name" value="EFh"/>
    <property type="match status" value="1"/>
</dbReference>
<dbReference type="InterPro" id="IPR018247">
    <property type="entry name" value="EF_Hand_1_Ca_BS"/>
</dbReference>
<dbReference type="PROSITE" id="PS50222">
    <property type="entry name" value="EF_HAND_2"/>
    <property type="match status" value="4"/>
</dbReference>
<feature type="domain" description="EF-hand" evidence="4">
    <location>
        <begin position="163"/>
        <end position="194"/>
    </location>
</feature>
<dbReference type="EMBL" id="JADGJH010000737">
    <property type="protein sequence ID" value="KAJ3123441.1"/>
    <property type="molecule type" value="Genomic_DNA"/>
</dbReference>
<dbReference type="SUPFAM" id="SSF47473">
    <property type="entry name" value="EF-hand"/>
    <property type="match status" value="1"/>
</dbReference>
<protein>
    <submittedName>
        <fullName evidence="5">Calmodulin-like 3</fullName>
    </submittedName>
</protein>
<dbReference type="InterPro" id="IPR050230">
    <property type="entry name" value="CALM/Myosin/TropC-like"/>
</dbReference>
<feature type="domain" description="EF-hand" evidence="4">
    <location>
        <begin position="90"/>
        <end position="125"/>
    </location>
</feature>
<evidence type="ECO:0000256" key="3">
    <source>
        <dbReference type="SAM" id="MobiDB-lite"/>
    </source>
</evidence>